<dbReference type="EMBL" id="JAAIVB010000047">
    <property type="protein sequence ID" value="NEX62277.1"/>
    <property type="molecule type" value="Genomic_DNA"/>
</dbReference>
<dbReference type="InterPro" id="IPR010266">
    <property type="entry name" value="NnrS"/>
</dbReference>
<dbReference type="Proteomes" id="UP000482155">
    <property type="component" value="Unassembled WGS sequence"/>
</dbReference>
<protein>
    <submittedName>
        <fullName evidence="2">NnrS family protein</fullName>
    </submittedName>
</protein>
<feature type="transmembrane region" description="Helical" evidence="1">
    <location>
        <begin position="221"/>
        <end position="238"/>
    </location>
</feature>
<feature type="transmembrane region" description="Helical" evidence="1">
    <location>
        <begin position="367"/>
        <end position="389"/>
    </location>
</feature>
<accession>A0A6B3SNI3</accession>
<feature type="transmembrane region" description="Helical" evidence="1">
    <location>
        <begin position="341"/>
        <end position="361"/>
    </location>
</feature>
<feature type="transmembrane region" description="Helical" evidence="1">
    <location>
        <begin position="303"/>
        <end position="321"/>
    </location>
</feature>
<dbReference type="Pfam" id="PF05940">
    <property type="entry name" value="NnrS"/>
    <property type="match status" value="1"/>
</dbReference>
<feature type="transmembrane region" description="Helical" evidence="1">
    <location>
        <begin position="273"/>
        <end position="297"/>
    </location>
</feature>
<keyword evidence="1" id="KW-0812">Transmembrane</keyword>
<evidence type="ECO:0000313" key="3">
    <source>
        <dbReference type="Proteomes" id="UP000482155"/>
    </source>
</evidence>
<feature type="transmembrane region" description="Helical" evidence="1">
    <location>
        <begin position="151"/>
        <end position="170"/>
    </location>
</feature>
<feature type="transmembrane region" description="Helical" evidence="1">
    <location>
        <begin position="32"/>
        <end position="50"/>
    </location>
</feature>
<feature type="transmembrane region" description="Helical" evidence="1">
    <location>
        <begin position="70"/>
        <end position="86"/>
    </location>
</feature>
<gene>
    <name evidence="2" type="ORF">G3574_14405</name>
</gene>
<reference evidence="2 3" key="1">
    <citation type="submission" date="2020-02" db="EMBL/GenBank/DDBJ databases">
        <authorList>
            <person name="Kim M.K."/>
        </authorList>
    </citation>
    <scope>NUCLEOTIDE SEQUENCE [LARGE SCALE GENOMIC DNA]</scope>
    <source>
        <strain evidence="2 3">17J57-3</strain>
    </source>
</reference>
<keyword evidence="1" id="KW-0472">Membrane</keyword>
<keyword evidence="1" id="KW-1133">Transmembrane helix</keyword>
<keyword evidence="3" id="KW-1185">Reference proteome</keyword>
<proteinExistence type="predicted"/>
<dbReference type="RefSeq" id="WP_163964354.1">
    <property type="nucleotide sequence ID" value="NZ_JAAIVB010000047.1"/>
</dbReference>
<evidence type="ECO:0000313" key="2">
    <source>
        <dbReference type="EMBL" id="NEX62277.1"/>
    </source>
</evidence>
<organism evidence="2 3">
    <name type="scientific">Noviherbaspirillum galbum</name>
    <dbReference type="NCBI Taxonomy" id="2709383"/>
    <lineage>
        <taxon>Bacteria</taxon>
        <taxon>Pseudomonadati</taxon>
        <taxon>Pseudomonadota</taxon>
        <taxon>Betaproteobacteria</taxon>
        <taxon>Burkholderiales</taxon>
        <taxon>Oxalobacteraceae</taxon>
        <taxon>Noviherbaspirillum</taxon>
    </lineage>
</organism>
<feature type="transmembrane region" description="Helical" evidence="1">
    <location>
        <begin position="121"/>
        <end position="139"/>
    </location>
</feature>
<dbReference type="AlphaFoldDB" id="A0A6B3SNI3"/>
<comment type="caution">
    <text evidence="2">The sequence shown here is derived from an EMBL/GenBank/DDBJ whole genome shotgun (WGS) entry which is preliminary data.</text>
</comment>
<feature type="transmembrane region" description="Helical" evidence="1">
    <location>
        <begin position="182"/>
        <end position="201"/>
    </location>
</feature>
<name>A0A6B3SNI3_9BURK</name>
<sequence length="400" mass="42976">MALITIDEPRVTGNPGKSFGDHPVFRLGFRPFYLLAALFAAVSIPLWLAAYSGVSLPHLRIDINWHMHEMVHGFAIAVIIGFLYTAGRNWTGLWTPKGKHLAALAGLWLAGRGAMLFLPPLPAAVVDVAFLPLAAWPLYRVLARAGNKRNMFLIGLLALLSLLNFAFHGARIGWLDISTIKPIHASLFVIVVIESVIGGRVIPGFTANALPGVKPHVSEKLDRICLGFTAAACIGWVAGASGPLMFGLGLSASCAQLFRLIGWKPHRTVRKPLLWILHLSYAWIAAGFFLLALAGIHAVSASAAVHVLVIGSMAGLIIGMITRTALGHTGRKLETGWAEPVMYLLLQAGVVARLVAAIDALQLREPALGMAAACWSAAFLLYVVSYGPFLMRPRTDGREG</sequence>
<evidence type="ECO:0000256" key="1">
    <source>
        <dbReference type="SAM" id="Phobius"/>
    </source>
</evidence>